<dbReference type="OrthoDB" id="9763659at2"/>
<organism evidence="2 3">
    <name type="scientific">Marinoscillum furvescens DSM 4134</name>
    <dbReference type="NCBI Taxonomy" id="1122208"/>
    <lineage>
        <taxon>Bacteria</taxon>
        <taxon>Pseudomonadati</taxon>
        <taxon>Bacteroidota</taxon>
        <taxon>Cytophagia</taxon>
        <taxon>Cytophagales</taxon>
        <taxon>Reichenbachiellaceae</taxon>
        <taxon>Marinoscillum</taxon>
    </lineage>
</organism>
<dbReference type="InterPro" id="IPR027417">
    <property type="entry name" value="P-loop_NTPase"/>
</dbReference>
<reference evidence="2 3" key="1">
    <citation type="submission" date="2018-07" db="EMBL/GenBank/DDBJ databases">
        <title>Genomic Encyclopedia of Type Strains, Phase IV (KMG-IV): sequencing the most valuable type-strain genomes for metagenomic binning, comparative biology and taxonomic classification.</title>
        <authorList>
            <person name="Goeker M."/>
        </authorList>
    </citation>
    <scope>NUCLEOTIDE SEQUENCE [LARGE SCALE GENOMIC DNA]</scope>
    <source>
        <strain evidence="2 3">DSM 4134</strain>
    </source>
</reference>
<dbReference type="CDD" id="cd18037">
    <property type="entry name" value="DEXSc_Pif1_like"/>
    <property type="match status" value="1"/>
</dbReference>
<dbReference type="Gene3D" id="2.30.30.940">
    <property type="match status" value="1"/>
</dbReference>
<dbReference type="GO" id="GO:0003678">
    <property type="term" value="F:DNA helicase activity"/>
    <property type="evidence" value="ECO:0007669"/>
    <property type="project" value="InterPro"/>
</dbReference>
<dbReference type="Gene3D" id="3.40.50.300">
    <property type="entry name" value="P-loop containing nucleotide triphosphate hydrolases"/>
    <property type="match status" value="1"/>
</dbReference>
<dbReference type="EMBL" id="QREG01000008">
    <property type="protein sequence ID" value="RED99464.1"/>
    <property type="molecule type" value="Genomic_DNA"/>
</dbReference>
<dbReference type="InterPro" id="IPR010285">
    <property type="entry name" value="DNA_helicase_pif1-like_DEAD"/>
</dbReference>
<evidence type="ECO:0000313" key="2">
    <source>
        <dbReference type="EMBL" id="RED99464.1"/>
    </source>
</evidence>
<dbReference type="CDD" id="cd18809">
    <property type="entry name" value="SF1_C_RecD"/>
    <property type="match status" value="1"/>
</dbReference>
<dbReference type="AlphaFoldDB" id="A0A3D9L4X9"/>
<dbReference type="GO" id="GO:0006281">
    <property type="term" value="P:DNA repair"/>
    <property type="evidence" value="ECO:0007669"/>
    <property type="project" value="InterPro"/>
</dbReference>
<dbReference type="Pfam" id="PF14493">
    <property type="entry name" value="HTH_40"/>
    <property type="match status" value="1"/>
</dbReference>
<accession>A0A3D9L4X9</accession>
<dbReference type="PANTHER" id="PTHR47642:SF5">
    <property type="entry name" value="ATP-DEPENDENT DNA HELICASE"/>
    <property type="match status" value="1"/>
</dbReference>
<evidence type="ECO:0000313" key="3">
    <source>
        <dbReference type="Proteomes" id="UP000256779"/>
    </source>
</evidence>
<name>A0A3D9L4X9_MARFU</name>
<comment type="caution">
    <text evidence="2">The sequence shown here is derived from an EMBL/GenBank/DDBJ whole genome shotgun (WGS) entry which is preliminary data.</text>
</comment>
<proteinExistence type="predicted"/>
<dbReference type="InterPro" id="IPR051055">
    <property type="entry name" value="PIF1_helicase"/>
</dbReference>
<dbReference type="SMART" id="SM00382">
    <property type="entry name" value="AAA"/>
    <property type="match status" value="1"/>
</dbReference>
<gene>
    <name evidence="2" type="ORF">C7460_10880</name>
</gene>
<evidence type="ECO:0000259" key="1">
    <source>
        <dbReference type="SMART" id="SM00382"/>
    </source>
</evidence>
<dbReference type="InterPro" id="IPR029491">
    <property type="entry name" value="Helicase_HTH"/>
</dbReference>
<dbReference type="InterPro" id="IPR003593">
    <property type="entry name" value="AAA+_ATPase"/>
</dbReference>
<dbReference type="SUPFAM" id="SSF52540">
    <property type="entry name" value="P-loop containing nucleoside triphosphate hydrolases"/>
    <property type="match status" value="2"/>
</dbReference>
<dbReference type="PANTHER" id="PTHR47642">
    <property type="entry name" value="ATP-DEPENDENT DNA HELICASE"/>
    <property type="match status" value="1"/>
</dbReference>
<feature type="domain" description="AAA+ ATPase" evidence="1">
    <location>
        <begin position="12"/>
        <end position="203"/>
    </location>
</feature>
<dbReference type="Proteomes" id="UP000256779">
    <property type="component" value="Unassembled WGS sequence"/>
</dbReference>
<dbReference type="Pfam" id="PF05970">
    <property type="entry name" value="PIF1"/>
    <property type="match status" value="1"/>
</dbReference>
<protein>
    <submittedName>
        <fullName evidence="2">Helix-turn-helix protein</fullName>
    </submittedName>
</protein>
<dbReference type="GO" id="GO:0000723">
    <property type="term" value="P:telomere maintenance"/>
    <property type="evidence" value="ECO:0007669"/>
    <property type="project" value="InterPro"/>
</dbReference>
<sequence length="572" mass="64057">MDQQTALAILKSGENVYLTGSAGTGKTYLLNQYIEYLRTREVPLAVTASTGIAATHIGGQTIHSWSGIGIRDSIGPKDLEKIALNKQTVSRLTSVKVLIIDEISMLSGKVLMGISTILKHFRKSQEAFGGVQVVITGDFFQLPPVSREPLSNREKFAFMAPVWVEARLKICYLTTQYRQGRDALSIILSEIRSQDVTDDSLDRIREKLEEDNSNEQALKLYTHNADVDAMNAQKLKENPNRLKTFYAETKGQSKLVEGLKSSVLAAPIVELKQDARVMFVKNNPEKGYFNGTIGTVVGYDTEEGYPLVKLENDRTIVARPEEWTVTDEKETILASLKQVPLRLAWAITVHKSQGMTLDHAEMDLSKTFEAGQGYVALSRLKSWDGLSLLGINPSSLRLDTLAVKADKRFQELSEESEDWINVFSEGELDIRFKDFITRCGGTNDPDVIASNQQREKKYYKKEKKVSTYKKTLALLKAGKGLDEVAFDRDLSMGTIIGHLEQLLLDDPDLDLSAHRPDQKTISKVEKAIEAIKKQHNEEYLDKDGRVKLGAIYKATNGSLDYEEIRLARLFVS</sequence>
<keyword evidence="3" id="KW-1185">Reference proteome</keyword>
<dbReference type="RefSeq" id="WP_115867996.1">
    <property type="nucleotide sequence ID" value="NZ_QREG01000008.1"/>
</dbReference>